<dbReference type="PANTHER" id="PTHR42711">
    <property type="entry name" value="ABC TRANSPORTER ATP-BINDING PROTEIN"/>
    <property type="match status" value="1"/>
</dbReference>
<dbReference type="GO" id="GO:0005524">
    <property type="term" value="F:ATP binding"/>
    <property type="evidence" value="ECO:0007669"/>
    <property type="project" value="UniProtKB-KW"/>
</dbReference>
<feature type="domain" description="ABC transporter" evidence="5">
    <location>
        <begin position="39"/>
        <end position="271"/>
    </location>
</feature>
<evidence type="ECO:0000313" key="6">
    <source>
        <dbReference type="EMBL" id="SHL98186.1"/>
    </source>
</evidence>
<keyword evidence="3" id="KW-0547">Nucleotide-binding</keyword>
<dbReference type="InterPro" id="IPR050763">
    <property type="entry name" value="ABC_transporter_ATP-binding"/>
</dbReference>
<dbReference type="Proteomes" id="UP000184038">
    <property type="component" value="Unassembled WGS sequence"/>
</dbReference>
<sequence length="352" mass="40144">MTNEFYKTNRKERAVENIISVEHLCKKYTTYKRESGFKASVKSFFHREKVYVDAVKDVTFQVKRGDIIGILGPNGAGKSTTIKMLTGTLYPTEGVINVMGFSPYKDRISYVRNMGAVFGQKSQLIFDIPPLDSFRMNKAIYGIPDKEYEETLHTLIEILELEDKVMRPTRVLSLGERMKCEFIMAMLHNPPIVYLDEPTIGLDVIAKQNIREFIKQMNERGTTFILTTHDLEDVQQLAKDVIIINKGEKVFDGSIADLRRNLGNKKVVELTVDSYSEKGIVYGNKNIEIRGTTVISELSHQKTTLEVDTDVISISEFMNELSSQYAFTDISIKELSMETIITKIYKETGNKE</sequence>
<dbReference type="Gene3D" id="3.40.50.300">
    <property type="entry name" value="P-loop containing nucleotide triphosphate hydrolases"/>
    <property type="match status" value="1"/>
</dbReference>
<accession>A0A1M7F2G9</accession>
<dbReference type="Pfam" id="PF00005">
    <property type="entry name" value="ABC_tran"/>
    <property type="match status" value="1"/>
</dbReference>
<dbReference type="InterPro" id="IPR027417">
    <property type="entry name" value="P-loop_NTPase"/>
</dbReference>
<dbReference type="SMART" id="SM00382">
    <property type="entry name" value="AAA"/>
    <property type="match status" value="1"/>
</dbReference>
<dbReference type="AlphaFoldDB" id="A0A1M7F2G9"/>
<dbReference type="GO" id="GO:0016887">
    <property type="term" value="F:ATP hydrolysis activity"/>
    <property type="evidence" value="ECO:0007669"/>
    <property type="project" value="InterPro"/>
</dbReference>
<evidence type="ECO:0000256" key="1">
    <source>
        <dbReference type="ARBA" id="ARBA00005417"/>
    </source>
</evidence>
<proteinExistence type="inferred from homology"/>
<evidence type="ECO:0000256" key="3">
    <source>
        <dbReference type="ARBA" id="ARBA00022741"/>
    </source>
</evidence>
<keyword evidence="4 6" id="KW-0067">ATP-binding</keyword>
<comment type="similarity">
    <text evidence="1">Belongs to the ABC transporter superfamily.</text>
</comment>
<evidence type="ECO:0000256" key="4">
    <source>
        <dbReference type="ARBA" id="ARBA00022840"/>
    </source>
</evidence>
<dbReference type="InterPro" id="IPR003593">
    <property type="entry name" value="AAA+_ATPase"/>
</dbReference>
<evidence type="ECO:0000259" key="5">
    <source>
        <dbReference type="PROSITE" id="PS50893"/>
    </source>
</evidence>
<organism evidence="6 7">
    <name type="scientific">Anaerosporobacter mobilis DSM 15930</name>
    <dbReference type="NCBI Taxonomy" id="1120996"/>
    <lineage>
        <taxon>Bacteria</taxon>
        <taxon>Bacillati</taxon>
        <taxon>Bacillota</taxon>
        <taxon>Clostridia</taxon>
        <taxon>Lachnospirales</taxon>
        <taxon>Lachnospiraceae</taxon>
        <taxon>Anaerosporobacter</taxon>
    </lineage>
</organism>
<dbReference type="STRING" id="1120996.SAMN02746066_00360"/>
<keyword evidence="7" id="KW-1185">Reference proteome</keyword>
<keyword evidence="2" id="KW-0813">Transport</keyword>
<dbReference type="InterPro" id="IPR003439">
    <property type="entry name" value="ABC_transporter-like_ATP-bd"/>
</dbReference>
<evidence type="ECO:0000256" key="2">
    <source>
        <dbReference type="ARBA" id="ARBA00022448"/>
    </source>
</evidence>
<dbReference type="EMBL" id="FRCP01000005">
    <property type="protein sequence ID" value="SHL98186.1"/>
    <property type="molecule type" value="Genomic_DNA"/>
</dbReference>
<gene>
    <name evidence="6" type="ORF">SAMN02746066_00360</name>
</gene>
<protein>
    <submittedName>
        <fullName evidence="6">ABC-2 type transport system ATP-binding protein</fullName>
    </submittedName>
</protein>
<evidence type="ECO:0000313" key="7">
    <source>
        <dbReference type="Proteomes" id="UP000184038"/>
    </source>
</evidence>
<dbReference type="SUPFAM" id="SSF52540">
    <property type="entry name" value="P-loop containing nucleoside triphosphate hydrolases"/>
    <property type="match status" value="1"/>
</dbReference>
<name>A0A1M7F2G9_9FIRM</name>
<dbReference type="PANTHER" id="PTHR42711:SF5">
    <property type="entry name" value="ABC TRANSPORTER ATP-BINDING PROTEIN NATA"/>
    <property type="match status" value="1"/>
</dbReference>
<dbReference type="PROSITE" id="PS50893">
    <property type="entry name" value="ABC_TRANSPORTER_2"/>
    <property type="match status" value="1"/>
</dbReference>
<reference evidence="6 7" key="1">
    <citation type="submission" date="2016-11" db="EMBL/GenBank/DDBJ databases">
        <authorList>
            <person name="Jaros S."/>
            <person name="Januszkiewicz K."/>
            <person name="Wedrychowicz H."/>
        </authorList>
    </citation>
    <scope>NUCLEOTIDE SEQUENCE [LARGE SCALE GENOMIC DNA]</scope>
    <source>
        <strain evidence="6 7">DSM 15930</strain>
    </source>
</reference>